<feature type="compositionally biased region" description="Basic and acidic residues" evidence="1">
    <location>
        <begin position="1"/>
        <end position="19"/>
    </location>
</feature>
<reference evidence="2" key="1">
    <citation type="journal article" date="2022" name="Int. J. Mol. Sci.">
        <title>Draft Genome of Tanacetum Coccineum: Genomic Comparison of Closely Related Tanacetum-Family Plants.</title>
        <authorList>
            <person name="Yamashiro T."/>
            <person name="Shiraishi A."/>
            <person name="Nakayama K."/>
            <person name="Satake H."/>
        </authorList>
    </citation>
    <scope>NUCLEOTIDE SEQUENCE</scope>
</reference>
<sequence length="122" mass="13311">MNLEENLKLPTEGEVRLEEPASSARTLSSMQNLDKELSFTNQFLTEKSQEDEPEKTNTEVEVKSMVMVPIHQDTSSVPLMTSLIIDLTVSQPASTMVQASIPTSTAMVTAATTTTTFIPPPP</sequence>
<evidence type="ECO:0000256" key="1">
    <source>
        <dbReference type="SAM" id="MobiDB-lite"/>
    </source>
</evidence>
<name>A0ABQ4YGC3_9ASTR</name>
<proteinExistence type="predicted"/>
<dbReference type="EMBL" id="BQNB010010345">
    <property type="protein sequence ID" value="GJS76021.1"/>
    <property type="molecule type" value="Genomic_DNA"/>
</dbReference>
<dbReference type="Proteomes" id="UP001151760">
    <property type="component" value="Unassembled WGS sequence"/>
</dbReference>
<accession>A0ABQ4YGC3</accession>
<evidence type="ECO:0000313" key="3">
    <source>
        <dbReference type="Proteomes" id="UP001151760"/>
    </source>
</evidence>
<reference evidence="2" key="2">
    <citation type="submission" date="2022-01" db="EMBL/GenBank/DDBJ databases">
        <authorList>
            <person name="Yamashiro T."/>
            <person name="Shiraishi A."/>
            <person name="Satake H."/>
            <person name="Nakayama K."/>
        </authorList>
    </citation>
    <scope>NUCLEOTIDE SEQUENCE</scope>
</reference>
<evidence type="ECO:0000313" key="2">
    <source>
        <dbReference type="EMBL" id="GJS76021.1"/>
    </source>
</evidence>
<protein>
    <submittedName>
        <fullName evidence="2">Uncharacterized protein</fullName>
    </submittedName>
</protein>
<keyword evidence="3" id="KW-1185">Reference proteome</keyword>
<organism evidence="2 3">
    <name type="scientific">Tanacetum coccineum</name>
    <dbReference type="NCBI Taxonomy" id="301880"/>
    <lineage>
        <taxon>Eukaryota</taxon>
        <taxon>Viridiplantae</taxon>
        <taxon>Streptophyta</taxon>
        <taxon>Embryophyta</taxon>
        <taxon>Tracheophyta</taxon>
        <taxon>Spermatophyta</taxon>
        <taxon>Magnoliopsida</taxon>
        <taxon>eudicotyledons</taxon>
        <taxon>Gunneridae</taxon>
        <taxon>Pentapetalae</taxon>
        <taxon>asterids</taxon>
        <taxon>campanulids</taxon>
        <taxon>Asterales</taxon>
        <taxon>Asteraceae</taxon>
        <taxon>Asteroideae</taxon>
        <taxon>Anthemideae</taxon>
        <taxon>Anthemidinae</taxon>
        <taxon>Tanacetum</taxon>
    </lineage>
</organism>
<feature type="region of interest" description="Disordered" evidence="1">
    <location>
        <begin position="1"/>
        <end position="27"/>
    </location>
</feature>
<comment type="caution">
    <text evidence="2">The sequence shown here is derived from an EMBL/GenBank/DDBJ whole genome shotgun (WGS) entry which is preliminary data.</text>
</comment>
<gene>
    <name evidence="2" type="ORF">Tco_0725902</name>
</gene>